<sequence>MHGGGAACDVRTTALTGEVVPRLRRRIGSGGAACDVRTTALPTSSVIGRYGGAALTNVPCLAWAPMHWRRRRVRRADDGTADKQSDRRYVTHPSQMMGFQIVKPQRREMMHYLQQKFEQEFKQRHGRFLFVQEFRQSEDKTVPALLFIAFRIDRETFCVQIAAGEGKVFYCPMEYKQQDEKMATLCLKILSERAELMGRDYTLAHPLLKSCDNELQAYRCVPQPGFEKSLKFHLSWVVLCLENGLHYFKTQEHERKKAEEDKNAKQRQWPNLLAFTDECQHEMMTHRQMMVQELRMSPEIVMDRAQEIDKYCSPQGDIESEGKTVHCLMAHAQERDEKKVLTQQCKNALQELVKLADIGSNYKVDKAGDRRQGQNGRRVGGKHAVLMFYAQFGRAGDEATKAKKHGNADQPHFGANKITVFVIIIVLLFLFAEAREAAHSIGKGKNSKNDGLDAGWYWVMGIGGVALIAIVAYLTFLAIRCCVRCCCTANTKGQANEAAEAEEGLGLTFWEELRRAVSKRRKKMDETTV</sequence>
<comment type="caution">
    <text evidence="2">The sequence shown here is derived from an EMBL/GenBank/DDBJ whole genome shotgun (WGS) entry which is preliminary data.</text>
</comment>
<dbReference type="EMBL" id="JBICBT010001018">
    <property type="protein sequence ID" value="KAL3087517.1"/>
    <property type="molecule type" value="Genomic_DNA"/>
</dbReference>
<proteinExistence type="predicted"/>
<dbReference type="InterPro" id="IPR001893">
    <property type="entry name" value="Cys-rich_GLG1_repeat"/>
</dbReference>
<reference evidence="2 3" key="1">
    <citation type="submission" date="2024-10" db="EMBL/GenBank/DDBJ databases">
        <authorList>
            <person name="Kim D."/>
        </authorList>
    </citation>
    <scope>NUCLEOTIDE SEQUENCE [LARGE SCALE GENOMIC DNA]</scope>
    <source>
        <strain evidence="2">BH-2024</strain>
    </source>
</reference>
<keyword evidence="1" id="KW-1133">Transmembrane helix</keyword>
<keyword evidence="1" id="KW-0812">Transmembrane</keyword>
<accession>A0ABD2JAE7</accession>
<evidence type="ECO:0000313" key="3">
    <source>
        <dbReference type="Proteomes" id="UP001620626"/>
    </source>
</evidence>
<keyword evidence="1" id="KW-0472">Membrane</keyword>
<keyword evidence="3" id="KW-1185">Reference proteome</keyword>
<dbReference type="Proteomes" id="UP001620626">
    <property type="component" value="Unassembled WGS sequence"/>
</dbReference>
<dbReference type="Pfam" id="PF00839">
    <property type="entry name" value="Cys_rich_FGFR"/>
    <property type="match status" value="1"/>
</dbReference>
<dbReference type="PANTHER" id="PTHR11884:SF1">
    <property type="entry name" value="GOLGI APPARATUS PROTEIN 1"/>
    <property type="match status" value="1"/>
</dbReference>
<feature type="transmembrane region" description="Helical" evidence="1">
    <location>
        <begin position="418"/>
        <end position="434"/>
    </location>
</feature>
<gene>
    <name evidence="2" type="ORF">niasHT_025979</name>
</gene>
<dbReference type="AlphaFoldDB" id="A0ABD2JAE7"/>
<organism evidence="2 3">
    <name type="scientific">Heterodera trifolii</name>
    <dbReference type="NCBI Taxonomy" id="157864"/>
    <lineage>
        <taxon>Eukaryota</taxon>
        <taxon>Metazoa</taxon>
        <taxon>Ecdysozoa</taxon>
        <taxon>Nematoda</taxon>
        <taxon>Chromadorea</taxon>
        <taxon>Rhabditida</taxon>
        <taxon>Tylenchina</taxon>
        <taxon>Tylenchomorpha</taxon>
        <taxon>Tylenchoidea</taxon>
        <taxon>Heteroderidae</taxon>
        <taxon>Heteroderinae</taxon>
        <taxon>Heterodera</taxon>
    </lineage>
</organism>
<dbReference type="PANTHER" id="PTHR11884">
    <property type="entry name" value="SELECTIN LIGAND RELATED"/>
    <property type="match status" value="1"/>
</dbReference>
<feature type="transmembrane region" description="Helical" evidence="1">
    <location>
        <begin position="455"/>
        <end position="479"/>
    </location>
</feature>
<dbReference type="InterPro" id="IPR039728">
    <property type="entry name" value="GLG1"/>
</dbReference>
<protein>
    <submittedName>
        <fullName evidence="2">Uncharacterized protein</fullName>
    </submittedName>
</protein>
<evidence type="ECO:0000313" key="2">
    <source>
        <dbReference type="EMBL" id="KAL3087517.1"/>
    </source>
</evidence>
<evidence type="ECO:0000256" key="1">
    <source>
        <dbReference type="SAM" id="Phobius"/>
    </source>
</evidence>
<name>A0ABD2JAE7_9BILA</name>